<dbReference type="Gene3D" id="3.90.79.10">
    <property type="entry name" value="Nucleoside Triphosphate Pyrophosphohydrolase"/>
    <property type="match status" value="1"/>
</dbReference>
<protein>
    <submittedName>
        <fullName evidence="6">NUDIX domain-containing protein</fullName>
    </submittedName>
</protein>
<dbReference type="EMBL" id="NXLT01000001">
    <property type="protein sequence ID" value="RDU68428.1"/>
    <property type="molecule type" value="Genomic_DNA"/>
</dbReference>
<feature type="domain" description="Nudix hydrolase" evidence="5">
    <location>
        <begin position="39"/>
        <end position="179"/>
    </location>
</feature>
<dbReference type="PROSITE" id="PS51462">
    <property type="entry name" value="NUDIX"/>
    <property type="match status" value="1"/>
</dbReference>
<dbReference type="GO" id="GO:0046872">
    <property type="term" value="F:metal ion binding"/>
    <property type="evidence" value="ECO:0007669"/>
    <property type="project" value="UniProtKB-KW"/>
</dbReference>
<feature type="binding site" evidence="3">
    <location>
        <position position="150"/>
    </location>
    <ligand>
        <name>Mg(2+)</name>
        <dbReference type="ChEBI" id="CHEBI:18420"/>
        <label>1</label>
    </ligand>
</feature>
<accession>A0A3D8IT15</accession>
<dbReference type="PANTHER" id="PTHR11839">
    <property type="entry name" value="UDP/ADP-SUGAR PYROPHOSPHATASE"/>
    <property type="match status" value="1"/>
</dbReference>
<dbReference type="InterPro" id="IPR004385">
    <property type="entry name" value="NDP_pyrophosphatase"/>
</dbReference>
<keyword evidence="3" id="KW-0460">Magnesium</keyword>
<sequence>MKTDIRDIQITQCVDSPYIKPQRMLYTENGYKKAWDFVQSLDSVAIILHRIDEDALVVVRQFRPPVFLKNNDGYTYELCAGLLDKEGKSIRQIAAEEVLEECGYALDSQDLQEVAVFHTSVGTSGAKQYLFYAQVTQKHKCTEGGGIDGEVIESMLLPRAELETFLYDDSIVKTPGLGFGILWFLRHTKGICA</sequence>
<dbReference type="PANTHER" id="PTHR11839:SF15">
    <property type="entry name" value="URIDINE DIPHOSPHATE GLUCOSE PYROPHOSPHATASE NUDT14"/>
    <property type="match status" value="1"/>
</dbReference>
<evidence type="ECO:0000256" key="4">
    <source>
        <dbReference type="PIRSR" id="PIRSR604385-3"/>
    </source>
</evidence>
<comment type="cofactor">
    <cofactor evidence="1 3">
        <name>Mg(2+)</name>
        <dbReference type="ChEBI" id="CHEBI:18420"/>
    </cofactor>
</comment>
<dbReference type="GO" id="GO:0006753">
    <property type="term" value="P:nucleoside phosphate metabolic process"/>
    <property type="evidence" value="ECO:0007669"/>
    <property type="project" value="TreeGrafter"/>
</dbReference>
<proteinExistence type="predicted"/>
<feature type="short sequence motif" description="Nudix box" evidence="4">
    <location>
        <begin position="81"/>
        <end position="104"/>
    </location>
</feature>
<organism evidence="6 7">
    <name type="scientific">Helicobacter equorum</name>
    <dbReference type="NCBI Taxonomy" id="361872"/>
    <lineage>
        <taxon>Bacteria</taxon>
        <taxon>Pseudomonadati</taxon>
        <taxon>Campylobacterota</taxon>
        <taxon>Epsilonproteobacteria</taxon>
        <taxon>Campylobacterales</taxon>
        <taxon>Helicobacteraceae</taxon>
        <taxon>Helicobacter</taxon>
    </lineage>
</organism>
<feature type="binding site" evidence="3">
    <location>
        <position position="97"/>
    </location>
    <ligand>
        <name>Mg(2+)</name>
        <dbReference type="ChEBI" id="CHEBI:18420"/>
        <label>1</label>
    </ligand>
</feature>
<dbReference type="InterPro" id="IPR000086">
    <property type="entry name" value="NUDIX_hydrolase_dom"/>
</dbReference>
<dbReference type="OrthoDB" id="5360793at2"/>
<dbReference type="GO" id="GO:0019693">
    <property type="term" value="P:ribose phosphate metabolic process"/>
    <property type="evidence" value="ECO:0007669"/>
    <property type="project" value="TreeGrafter"/>
</dbReference>
<feature type="binding site" evidence="3">
    <location>
        <position position="80"/>
    </location>
    <ligand>
        <name>Mg(2+)</name>
        <dbReference type="ChEBI" id="CHEBI:18420"/>
        <label>1</label>
    </ligand>
</feature>
<comment type="caution">
    <text evidence="6">The sequence shown here is derived from an EMBL/GenBank/DDBJ whole genome shotgun (WGS) entry which is preliminary data.</text>
</comment>
<dbReference type="Proteomes" id="UP000256514">
    <property type="component" value="Unassembled WGS sequence"/>
</dbReference>
<keyword evidence="2" id="KW-0378">Hydrolase</keyword>
<reference evidence="6 7" key="1">
    <citation type="submission" date="2018-04" db="EMBL/GenBank/DDBJ databases">
        <title>Novel Campyloabacter and Helicobacter Species and Strains.</title>
        <authorList>
            <person name="Mannion A.J."/>
            <person name="Shen Z."/>
            <person name="Fox J.G."/>
        </authorList>
    </citation>
    <scope>NUCLEOTIDE SEQUENCE [LARGE SCALE GENOMIC DNA]</scope>
    <source>
        <strain evidence="6 7">MIT 12-6600</strain>
    </source>
</reference>
<keyword evidence="3" id="KW-0479">Metal-binding</keyword>
<dbReference type="AlphaFoldDB" id="A0A3D8IT15"/>
<name>A0A3D8IT15_9HELI</name>
<feature type="binding site" evidence="3">
    <location>
        <position position="101"/>
    </location>
    <ligand>
        <name>Mg(2+)</name>
        <dbReference type="ChEBI" id="CHEBI:18420"/>
        <label>1</label>
    </ligand>
</feature>
<evidence type="ECO:0000256" key="1">
    <source>
        <dbReference type="ARBA" id="ARBA00001946"/>
    </source>
</evidence>
<evidence type="ECO:0000313" key="7">
    <source>
        <dbReference type="Proteomes" id="UP000256514"/>
    </source>
</evidence>
<evidence type="ECO:0000256" key="2">
    <source>
        <dbReference type="ARBA" id="ARBA00022801"/>
    </source>
</evidence>
<dbReference type="NCBIfam" id="TIGR00052">
    <property type="entry name" value="nudix-type nucleoside diphosphatase, YffH/AdpP family"/>
    <property type="match status" value="1"/>
</dbReference>
<keyword evidence="7" id="KW-1185">Reference proteome</keyword>
<dbReference type="GO" id="GO:0016818">
    <property type="term" value="F:hydrolase activity, acting on acid anhydrides, in phosphorus-containing anhydrides"/>
    <property type="evidence" value="ECO:0007669"/>
    <property type="project" value="InterPro"/>
</dbReference>
<evidence type="ECO:0000313" key="6">
    <source>
        <dbReference type="EMBL" id="RDU68428.1"/>
    </source>
</evidence>
<dbReference type="RefSeq" id="WP_115570379.1">
    <property type="nucleotide sequence ID" value="NZ_NXLT01000001.1"/>
</dbReference>
<evidence type="ECO:0000256" key="3">
    <source>
        <dbReference type="PIRSR" id="PIRSR604385-2"/>
    </source>
</evidence>
<gene>
    <name evidence="6" type="ORF">CQA54_01065</name>
</gene>
<evidence type="ECO:0000259" key="5">
    <source>
        <dbReference type="PROSITE" id="PS51462"/>
    </source>
</evidence>
<dbReference type="SUPFAM" id="SSF55811">
    <property type="entry name" value="Nudix"/>
    <property type="match status" value="1"/>
</dbReference>
<dbReference type="InterPro" id="IPR015797">
    <property type="entry name" value="NUDIX_hydrolase-like_dom_sf"/>
</dbReference>
<dbReference type="CDD" id="cd18887">
    <property type="entry name" value="NUDIX_UGPPase_Nudt14"/>
    <property type="match status" value="1"/>
</dbReference>